<evidence type="ECO:0000313" key="6">
    <source>
        <dbReference type="EMBL" id="JAV11495.1"/>
    </source>
</evidence>
<feature type="domain" description="Cytochrome b5 heme-binding" evidence="5">
    <location>
        <begin position="45"/>
        <end position="121"/>
    </location>
</feature>
<sequence length="140" mass="16267">MDSKRDLVSSFETNNFVQFAMNALRLRRQKPLEDTIVDTEDEIELPEISLEEVANHDSSTDCWIVIYDRIYDVTKFLKLHPGDEYVLLEHAGRDATIAFRGTGHSQEAIDSLSKWQIGQLPEKERIFRCEKPIFKIDLPK</sequence>
<dbReference type="GO" id="GO:0046872">
    <property type="term" value="F:metal ion binding"/>
    <property type="evidence" value="ECO:0007669"/>
    <property type="project" value="UniProtKB-KW"/>
</dbReference>
<proteinExistence type="inferred from homology"/>
<evidence type="ECO:0000259" key="5">
    <source>
        <dbReference type="PROSITE" id="PS50255"/>
    </source>
</evidence>
<dbReference type="EMBL" id="GFDF01002589">
    <property type="protein sequence ID" value="JAV11495.1"/>
    <property type="molecule type" value="Transcribed_RNA"/>
</dbReference>
<dbReference type="GO" id="GO:0016020">
    <property type="term" value="C:membrane"/>
    <property type="evidence" value="ECO:0007669"/>
    <property type="project" value="TreeGrafter"/>
</dbReference>
<dbReference type="GO" id="GO:0020037">
    <property type="term" value="F:heme binding"/>
    <property type="evidence" value="ECO:0007669"/>
    <property type="project" value="TreeGrafter"/>
</dbReference>
<dbReference type="Pfam" id="PF00173">
    <property type="entry name" value="Cyt-b5"/>
    <property type="match status" value="1"/>
</dbReference>
<evidence type="ECO:0000256" key="3">
    <source>
        <dbReference type="ARBA" id="ARBA00023004"/>
    </source>
</evidence>
<keyword evidence="1" id="KW-0349">Heme</keyword>
<dbReference type="PANTHER" id="PTHR19359:SF41">
    <property type="entry name" value="GEO08203P1"/>
    <property type="match status" value="1"/>
</dbReference>
<organism evidence="6">
    <name type="scientific">Nyssomyia neivai</name>
    <dbReference type="NCBI Taxonomy" id="330878"/>
    <lineage>
        <taxon>Eukaryota</taxon>
        <taxon>Metazoa</taxon>
        <taxon>Ecdysozoa</taxon>
        <taxon>Arthropoda</taxon>
        <taxon>Hexapoda</taxon>
        <taxon>Insecta</taxon>
        <taxon>Pterygota</taxon>
        <taxon>Neoptera</taxon>
        <taxon>Endopterygota</taxon>
        <taxon>Diptera</taxon>
        <taxon>Nematocera</taxon>
        <taxon>Psychodoidea</taxon>
        <taxon>Psychodidae</taxon>
        <taxon>Nyssomyia</taxon>
    </lineage>
</organism>
<evidence type="ECO:0000256" key="1">
    <source>
        <dbReference type="ARBA" id="ARBA00022617"/>
    </source>
</evidence>
<dbReference type="SMART" id="SM01117">
    <property type="entry name" value="Cyt-b5"/>
    <property type="match status" value="1"/>
</dbReference>
<dbReference type="PROSITE" id="PS50255">
    <property type="entry name" value="CYTOCHROME_B5_2"/>
    <property type="match status" value="1"/>
</dbReference>
<reference evidence="6" key="1">
    <citation type="submission" date="2016-12" db="EMBL/GenBank/DDBJ databases">
        <title>An insight into the sialome and mialome of the sand fly, Nyssomyia neivai.</title>
        <authorList>
            <person name="Sebastian V."/>
            <person name="Goulart T.M."/>
            <person name="Oliveira W."/>
            <person name="Calvo E."/>
            <person name="Oliveira L.F."/>
            <person name="Pinto M.C."/>
            <person name="Rosselino A.M."/>
            <person name="Ribeiro J.M."/>
        </authorList>
    </citation>
    <scope>NUCLEOTIDE SEQUENCE</scope>
</reference>
<evidence type="ECO:0000256" key="4">
    <source>
        <dbReference type="ARBA" id="ARBA00038168"/>
    </source>
</evidence>
<dbReference type="PANTHER" id="PTHR19359">
    <property type="entry name" value="CYTOCHROME B5"/>
    <property type="match status" value="1"/>
</dbReference>
<dbReference type="InterPro" id="IPR050668">
    <property type="entry name" value="Cytochrome_b5"/>
</dbReference>
<dbReference type="PRINTS" id="PR00363">
    <property type="entry name" value="CYTOCHROMEB5"/>
</dbReference>
<dbReference type="InterPro" id="IPR001199">
    <property type="entry name" value="Cyt_B5-like_heme/steroid-bd"/>
</dbReference>
<name>A0A1L8DYZ1_9DIPT</name>
<accession>A0A1L8DYZ1</accession>
<dbReference type="InterPro" id="IPR036400">
    <property type="entry name" value="Cyt_B5-like_heme/steroid_sf"/>
</dbReference>
<evidence type="ECO:0000256" key="2">
    <source>
        <dbReference type="ARBA" id="ARBA00022723"/>
    </source>
</evidence>
<dbReference type="Gene3D" id="3.10.120.10">
    <property type="entry name" value="Cytochrome b5-like heme/steroid binding domain"/>
    <property type="match status" value="1"/>
</dbReference>
<dbReference type="AlphaFoldDB" id="A0A1L8DYZ1"/>
<keyword evidence="2" id="KW-0479">Metal-binding</keyword>
<dbReference type="SUPFAM" id="SSF55856">
    <property type="entry name" value="Cytochrome b5-like heme/steroid binding domain"/>
    <property type="match status" value="1"/>
</dbReference>
<keyword evidence="3" id="KW-0408">Iron</keyword>
<protein>
    <submittedName>
        <fullName evidence="6">Putative fatty acid desaturase 2</fullName>
    </submittedName>
</protein>
<comment type="similarity">
    <text evidence="4">Belongs to the cytochrome b5 family.</text>
</comment>